<dbReference type="RefSeq" id="WP_143075840.1">
    <property type="nucleotide sequence ID" value="NZ_FOXQ01000006.1"/>
</dbReference>
<dbReference type="Proteomes" id="UP000199031">
    <property type="component" value="Unassembled WGS sequence"/>
</dbReference>
<protein>
    <submittedName>
        <fullName evidence="1">Uncharacterized protein</fullName>
    </submittedName>
</protein>
<accession>A0A1I5WK86</accession>
<name>A0A1I5WK86_9BACT</name>
<sequence length="121" mass="13886">MLFCFGLRTVSYAVQPFANNKIDSISDAIEATSQDNVSLLHILGGLLNMDLNGDGHELFSFKMDKQTPRTHQFRLKEYPKKNSFEYNYKIITATALQCLTACNRTFSVPAHYHFLFRLTPF</sequence>
<gene>
    <name evidence="1" type="ORF">SAMN05444277_106245</name>
</gene>
<dbReference type="EMBL" id="FOXQ01000006">
    <property type="protein sequence ID" value="SFQ20080.1"/>
    <property type="molecule type" value="Genomic_DNA"/>
</dbReference>
<keyword evidence="2" id="KW-1185">Reference proteome</keyword>
<organism evidence="1 2">
    <name type="scientific">Parafilimonas terrae</name>
    <dbReference type="NCBI Taxonomy" id="1465490"/>
    <lineage>
        <taxon>Bacteria</taxon>
        <taxon>Pseudomonadati</taxon>
        <taxon>Bacteroidota</taxon>
        <taxon>Chitinophagia</taxon>
        <taxon>Chitinophagales</taxon>
        <taxon>Chitinophagaceae</taxon>
        <taxon>Parafilimonas</taxon>
    </lineage>
</organism>
<dbReference type="AlphaFoldDB" id="A0A1I5WK86"/>
<dbReference type="OrthoDB" id="9950392at2"/>
<proteinExistence type="predicted"/>
<evidence type="ECO:0000313" key="1">
    <source>
        <dbReference type="EMBL" id="SFQ20080.1"/>
    </source>
</evidence>
<evidence type="ECO:0000313" key="2">
    <source>
        <dbReference type="Proteomes" id="UP000199031"/>
    </source>
</evidence>
<reference evidence="1 2" key="1">
    <citation type="submission" date="2016-10" db="EMBL/GenBank/DDBJ databases">
        <authorList>
            <person name="de Groot N.N."/>
        </authorList>
    </citation>
    <scope>NUCLEOTIDE SEQUENCE [LARGE SCALE GENOMIC DNA]</scope>
    <source>
        <strain evidence="1 2">DSM 28286</strain>
    </source>
</reference>